<organism evidence="7 8">
    <name type="scientific">Pannonibacter indicus</name>
    <dbReference type="NCBI Taxonomy" id="466044"/>
    <lineage>
        <taxon>Bacteria</taxon>
        <taxon>Pseudomonadati</taxon>
        <taxon>Pseudomonadota</taxon>
        <taxon>Alphaproteobacteria</taxon>
        <taxon>Hyphomicrobiales</taxon>
        <taxon>Stappiaceae</taxon>
        <taxon>Pannonibacter</taxon>
    </lineage>
</organism>
<dbReference type="PANTHER" id="PTHR42939">
    <property type="entry name" value="ABC TRANSPORTER ATP-BINDING PROTEIN ALBC-RELATED"/>
    <property type="match status" value="1"/>
</dbReference>
<dbReference type="InterPro" id="IPR017871">
    <property type="entry name" value="ABC_transporter-like_CS"/>
</dbReference>
<dbReference type="InterPro" id="IPR027417">
    <property type="entry name" value="P-loop_NTPase"/>
</dbReference>
<dbReference type="PROSITE" id="PS50893">
    <property type="entry name" value="ABC_TRANSPORTER_2"/>
    <property type="match status" value="1"/>
</dbReference>
<evidence type="ECO:0000256" key="1">
    <source>
        <dbReference type="ARBA" id="ARBA00005417"/>
    </source>
</evidence>
<dbReference type="AlphaFoldDB" id="A0A0K6ICV8"/>
<evidence type="ECO:0000313" key="8">
    <source>
        <dbReference type="Proteomes" id="UP000183900"/>
    </source>
</evidence>
<evidence type="ECO:0000259" key="6">
    <source>
        <dbReference type="PROSITE" id="PS50893"/>
    </source>
</evidence>
<comment type="similarity">
    <text evidence="1">Belongs to the ABC transporter superfamily.</text>
</comment>
<dbReference type="SMART" id="SM00382">
    <property type="entry name" value="AAA"/>
    <property type="match status" value="1"/>
</dbReference>
<feature type="chain" id="PRO_5005505429" evidence="5">
    <location>
        <begin position="21"/>
        <end position="307"/>
    </location>
</feature>
<dbReference type="Pfam" id="PF00005">
    <property type="entry name" value="ABC_tran"/>
    <property type="match status" value="1"/>
</dbReference>
<reference evidence="8" key="1">
    <citation type="submission" date="2015-08" db="EMBL/GenBank/DDBJ databases">
        <authorList>
            <person name="Varghese N."/>
        </authorList>
    </citation>
    <scope>NUCLEOTIDE SEQUENCE [LARGE SCALE GENOMIC DNA]</scope>
    <source>
        <strain evidence="8">DSM 23407</strain>
    </source>
</reference>
<evidence type="ECO:0000313" key="7">
    <source>
        <dbReference type="EMBL" id="CUB01087.1"/>
    </source>
</evidence>
<dbReference type="PROSITE" id="PS00211">
    <property type="entry name" value="ABC_TRANSPORTER_1"/>
    <property type="match status" value="1"/>
</dbReference>
<evidence type="ECO:0000256" key="4">
    <source>
        <dbReference type="ARBA" id="ARBA00022840"/>
    </source>
</evidence>
<feature type="signal peptide" evidence="5">
    <location>
        <begin position="1"/>
        <end position="20"/>
    </location>
</feature>
<keyword evidence="5" id="KW-0732">Signal</keyword>
<sequence>MTILKISQLTKTFGSLTALAAAGLGVARGERVALIGHNGAGKSTLMKIVLGLLPADSGTVTVNGHRPGSQEAREVTAYLPENAAFHPALTGREQISLYLRLRGEPAAKAPALLERVGLAQAMNRRIGTYSKGMRQRVGLAQALIGRPQLMVLDEPTSGLDPLSRQEFYAILDELAREGTAILHSSHALTEVEARTDRIAILSQGRLMAHDTLSALRLSARLPVRFHLTLAPGQRDAVTAALAERLAEGEMAAAAATGSARLDLSCAPERKLAVLRAVTELGSLIEDVEIIPPSLEDIYTHFSKRSEG</sequence>
<dbReference type="GO" id="GO:0005524">
    <property type="term" value="F:ATP binding"/>
    <property type="evidence" value="ECO:0007669"/>
    <property type="project" value="UniProtKB-KW"/>
</dbReference>
<dbReference type="InterPro" id="IPR051782">
    <property type="entry name" value="ABC_Transporter_VariousFunc"/>
</dbReference>
<dbReference type="CDD" id="cd03230">
    <property type="entry name" value="ABC_DR_subfamily_A"/>
    <property type="match status" value="1"/>
</dbReference>
<keyword evidence="4" id="KW-0067">ATP-binding</keyword>
<keyword evidence="8" id="KW-1185">Reference proteome</keyword>
<name>A0A0K6ICV8_9HYPH</name>
<evidence type="ECO:0000256" key="3">
    <source>
        <dbReference type="ARBA" id="ARBA00022741"/>
    </source>
</evidence>
<dbReference type="EMBL" id="CYHE01000028">
    <property type="protein sequence ID" value="CUB01087.1"/>
    <property type="molecule type" value="Genomic_DNA"/>
</dbReference>
<evidence type="ECO:0000256" key="2">
    <source>
        <dbReference type="ARBA" id="ARBA00022448"/>
    </source>
</evidence>
<keyword evidence="3" id="KW-0547">Nucleotide-binding</keyword>
<dbReference type="RefSeq" id="WP_082440200.1">
    <property type="nucleotide sequence ID" value="NZ_CYHE01000028.1"/>
</dbReference>
<gene>
    <name evidence="7" type="ORF">Ga0061067_1284</name>
</gene>
<protein>
    <submittedName>
        <fullName evidence="7">ABC-type multidrug transport system, ATPase component</fullName>
    </submittedName>
</protein>
<dbReference type="InterPro" id="IPR003439">
    <property type="entry name" value="ABC_transporter-like_ATP-bd"/>
</dbReference>
<dbReference type="SUPFAM" id="SSF52540">
    <property type="entry name" value="P-loop containing nucleoside triphosphate hydrolases"/>
    <property type="match status" value="1"/>
</dbReference>
<keyword evidence="2" id="KW-0813">Transport</keyword>
<accession>A0A0K6ICV8</accession>
<evidence type="ECO:0000256" key="5">
    <source>
        <dbReference type="SAM" id="SignalP"/>
    </source>
</evidence>
<dbReference type="PANTHER" id="PTHR42939:SF1">
    <property type="entry name" value="ABC TRANSPORTER ATP-BINDING PROTEIN ALBC-RELATED"/>
    <property type="match status" value="1"/>
</dbReference>
<dbReference type="Proteomes" id="UP000183900">
    <property type="component" value="Unassembled WGS sequence"/>
</dbReference>
<dbReference type="InterPro" id="IPR003593">
    <property type="entry name" value="AAA+_ATPase"/>
</dbReference>
<dbReference type="Gene3D" id="3.40.50.300">
    <property type="entry name" value="P-loop containing nucleotide triphosphate hydrolases"/>
    <property type="match status" value="1"/>
</dbReference>
<dbReference type="GO" id="GO:0016887">
    <property type="term" value="F:ATP hydrolysis activity"/>
    <property type="evidence" value="ECO:0007669"/>
    <property type="project" value="InterPro"/>
</dbReference>
<feature type="domain" description="ABC transporter" evidence="6">
    <location>
        <begin position="4"/>
        <end position="228"/>
    </location>
</feature>
<proteinExistence type="inferred from homology"/>
<dbReference type="OrthoDB" id="9778547at2"/>